<evidence type="ECO:0000313" key="1">
    <source>
        <dbReference type="EMBL" id="MBP2320621.1"/>
    </source>
</evidence>
<evidence type="ECO:0000313" key="2">
    <source>
        <dbReference type="Proteomes" id="UP001519332"/>
    </source>
</evidence>
<comment type="caution">
    <text evidence="1">The sequence shown here is derived from an EMBL/GenBank/DDBJ whole genome shotgun (WGS) entry which is preliminary data.</text>
</comment>
<dbReference type="RefSeq" id="WP_307854923.1">
    <property type="nucleotide sequence ID" value="NZ_JAGINW010000001.1"/>
</dbReference>
<proteinExistence type="predicted"/>
<keyword evidence="2" id="KW-1185">Reference proteome</keyword>
<protein>
    <submittedName>
        <fullName evidence="1">HEXXH motif-containing protein</fullName>
    </submittedName>
</protein>
<gene>
    <name evidence="1" type="ORF">JOF56_001006</name>
</gene>
<dbReference type="EMBL" id="JAGINW010000001">
    <property type="protein sequence ID" value="MBP2320621.1"/>
    <property type="molecule type" value="Genomic_DNA"/>
</dbReference>
<organism evidence="1 2">
    <name type="scientific">Kibdelosporangium banguiense</name>
    <dbReference type="NCBI Taxonomy" id="1365924"/>
    <lineage>
        <taxon>Bacteria</taxon>
        <taxon>Bacillati</taxon>
        <taxon>Actinomycetota</taxon>
        <taxon>Actinomycetes</taxon>
        <taxon>Pseudonocardiales</taxon>
        <taxon>Pseudonocardiaceae</taxon>
        <taxon>Kibdelosporangium</taxon>
    </lineage>
</organism>
<name>A0ABS4T9V7_9PSEU</name>
<dbReference type="NCBIfam" id="TIGR04267">
    <property type="entry name" value="mod_HExxH"/>
    <property type="match status" value="1"/>
</dbReference>
<dbReference type="Proteomes" id="UP001519332">
    <property type="component" value="Unassembled WGS sequence"/>
</dbReference>
<dbReference type="InterPro" id="IPR026337">
    <property type="entry name" value="AKG_HExxH"/>
</dbReference>
<accession>A0ABS4T9V7</accession>
<sequence>MQRLGQLIVDDAPPDAFPRHHISWHDFDAMAKGSGGARVVRQLRRAERSRRLLLLRSLVDQVAKSPELADPLPSPVDAWDLLARVEQAAPTVLDLVLAHPYTGSWAGYTTRLLTQKISGVWPLWVHIGYVNALAAAAAIRAGIRFDIRIPAWQGEAILPTLGLVRLDCCDTAEIHGSPDGVEVRYGTGTIRLPTDLSTDTDEWWSIRRLVTRANGRTFSVRLDDLDPYRGPHEPLGPQRLPESETIAWQGLMSHAWRLIADGLPDFAEALRVGFDSVAPRPLTLFRAPSASSSDAFGSAIINRPADPASLASMLVHEFQHSRLTGLMHLTRLWENDPRERLYAPWRDDPRPIGGVFQGLYAFFGMTAFWRAQMRCGDRRGSFEFAYHREVAWRTVSAVRHDPALTPTGRRFVNAIAEELQPWLTEPIATDMIEAAARTAKDHYLGWRLRHVRPDSALVCDLAKAWLDGSPTSPFEAGTDQPPTPVPDGGWSHARADLTQLLVTKGMSSWLTVAGATHADLALVTGRFPDAIRGFRAELAEDPDRPASITGLTLALSAVDSSPATRILLRCPELVRAVHRAVREHTTQAITVDGLAEWLGQTVL</sequence>
<reference evidence="1 2" key="1">
    <citation type="submission" date="2021-03" db="EMBL/GenBank/DDBJ databases">
        <title>Sequencing the genomes of 1000 actinobacteria strains.</title>
        <authorList>
            <person name="Klenk H.-P."/>
        </authorList>
    </citation>
    <scope>NUCLEOTIDE SEQUENCE [LARGE SCALE GENOMIC DNA]</scope>
    <source>
        <strain evidence="1 2">DSM 46670</strain>
    </source>
</reference>